<sequence length="330" mass="37211">MTMHWDSAKDLQLMKLILERENSLRGDSALDNLKGQLRLEPHPHRKHLNELSVKLKLGRKIEVDLYGVISRSEPSLDEIAQSTSELLDGIDDIDRISDMLVEEITELRQHLRKKLAAERRKGARIDASIGIGRVEVDYARDTGPVLALEYVREDLRVHRTEFMVQSTTEIDEAFEDIREELLWHSAQLTELESIGAVGQVHPLLVHAIRQRDLPLEATLRSIYQNDDQSQSIHLENDANIVVYWKAGALTGTFRVGDDVRFQECRIRLGAGRKSVPASATGREIAEVVNLADPLPQGVRIKAVRKGYDEGQELVVEATPIPFDAQGKLIT</sequence>
<proteinExistence type="predicted"/>
<dbReference type="AlphaFoldDB" id="A0A5P6N797"/>
<reference evidence="2" key="1">
    <citation type="submission" date="2018-09" db="EMBL/GenBank/DDBJ databases">
        <title>Nocardia yunnanensis sp. nov., an actinomycete isolated from a soil sample.</title>
        <authorList>
            <person name="Zhang J."/>
        </authorList>
    </citation>
    <scope>NUCLEOTIDE SEQUENCE [LARGE SCALE GENOMIC DNA]</scope>
    <source>
        <strain evidence="2">21-3</strain>
    </source>
</reference>
<protein>
    <submittedName>
        <fullName evidence="1">Uncharacterized protein</fullName>
    </submittedName>
</protein>
<dbReference type="Proteomes" id="UP000325385">
    <property type="component" value="Chromosome"/>
</dbReference>
<evidence type="ECO:0000313" key="1">
    <source>
        <dbReference type="EMBL" id="QFI61861.1"/>
    </source>
</evidence>
<dbReference type="EMBL" id="CP032228">
    <property type="protein sequence ID" value="QFI61861.1"/>
    <property type="molecule type" value="Genomic_DNA"/>
</dbReference>
<dbReference type="RefSeq" id="WP_151884653.1">
    <property type="nucleotide sequence ID" value="NZ_CP032228.1"/>
</dbReference>
<evidence type="ECO:0000313" key="2">
    <source>
        <dbReference type="Proteomes" id="UP000325385"/>
    </source>
</evidence>
<name>A0A5P6N797_9SPHN</name>
<accession>A0A5P6N797</accession>
<gene>
    <name evidence="1" type="ORF">D0Y83_00115</name>
</gene>
<dbReference type="GeneID" id="69695687"/>
<organism evidence="1 2">
    <name type="scientific">Qipengyuania flava</name>
    <dbReference type="NCBI Taxonomy" id="192812"/>
    <lineage>
        <taxon>Bacteria</taxon>
        <taxon>Pseudomonadati</taxon>
        <taxon>Pseudomonadota</taxon>
        <taxon>Alphaproteobacteria</taxon>
        <taxon>Sphingomonadales</taxon>
        <taxon>Erythrobacteraceae</taxon>
        <taxon>Qipengyuania</taxon>
    </lineage>
</organism>